<gene>
    <name evidence="2" type="ORF">POCULU_LOCUS9182</name>
</gene>
<sequence length="177" mass="21219">KKLAKVQQREEKLTNTKKQHIQRIDNLTIKLDQVRQILGQENQELRDKLQKLQLRQDSGYWDDEYEVDLEPKNFDRTTQTKIITFSSQETQADLVVEPDQEILSRLNRQQKEITELKNYVLVLEKDFLDAANKNELLEQWYYELEALIRKQDQDLSNLDQLIDSKNERLTTTQKKKE</sequence>
<feature type="coiled-coil region" evidence="1">
    <location>
        <begin position="106"/>
        <end position="168"/>
    </location>
</feature>
<evidence type="ECO:0000313" key="3">
    <source>
        <dbReference type="Proteomes" id="UP000789572"/>
    </source>
</evidence>
<name>A0A9N9GYT6_9GLOM</name>
<feature type="non-terminal residue" evidence="2">
    <location>
        <position position="1"/>
    </location>
</feature>
<organism evidence="2 3">
    <name type="scientific">Paraglomus occultum</name>
    <dbReference type="NCBI Taxonomy" id="144539"/>
    <lineage>
        <taxon>Eukaryota</taxon>
        <taxon>Fungi</taxon>
        <taxon>Fungi incertae sedis</taxon>
        <taxon>Mucoromycota</taxon>
        <taxon>Glomeromycotina</taxon>
        <taxon>Glomeromycetes</taxon>
        <taxon>Paraglomerales</taxon>
        <taxon>Paraglomeraceae</taxon>
        <taxon>Paraglomus</taxon>
    </lineage>
</organism>
<dbReference type="Proteomes" id="UP000789572">
    <property type="component" value="Unassembled WGS sequence"/>
</dbReference>
<protein>
    <submittedName>
        <fullName evidence="2">5671_t:CDS:1</fullName>
    </submittedName>
</protein>
<dbReference type="EMBL" id="CAJVPJ010003182">
    <property type="protein sequence ID" value="CAG8636410.1"/>
    <property type="molecule type" value="Genomic_DNA"/>
</dbReference>
<evidence type="ECO:0000256" key="1">
    <source>
        <dbReference type="SAM" id="Coils"/>
    </source>
</evidence>
<comment type="caution">
    <text evidence="2">The sequence shown here is derived from an EMBL/GenBank/DDBJ whole genome shotgun (WGS) entry which is preliminary data.</text>
</comment>
<dbReference type="AlphaFoldDB" id="A0A9N9GYT6"/>
<reference evidence="2" key="1">
    <citation type="submission" date="2021-06" db="EMBL/GenBank/DDBJ databases">
        <authorList>
            <person name="Kallberg Y."/>
            <person name="Tangrot J."/>
            <person name="Rosling A."/>
        </authorList>
    </citation>
    <scope>NUCLEOTIDE SEQUENCE</scope>
    <source>
        <strain evidence="2">IA702</strain>
    </source>
</reference>
<keyword evidence="1" id="KW-0175">Coiled coil</keyword>
<evidence type="ECO:0000313" key="2">
    <source>
        <dbReference type="EMBL" id="CAG8636410.1"/>
    </source>
</evidence>
<keyword evidence="3" id="KW-1185">Reference proteome</keyword>
<feature type="coiled-coil region" evidence="1">
    <location>
        <begin position="3"/>
        <end position="55"/>
    </location>
</feature>
<accession>A0A9N9GYT6</accession>
<proteinExistence type="predicted"/>